<name>A0A1D3K625_PSEVE</name>
<sequence>MSEVRELYGASTGNSVRAAIALAEAGIEFTPRCLDLLSGDQRAPEYLALNPLGKAPTFVNHSVSPPLVINQSNGIIQYADEHAPGRLSPREPSPQRYRVYDRFYFFVTDVIAPSHAAFFLRQIGQQDASAPLSRRALEHLMTAEAFLEGGYIAGDTFSMADISAFTFARSVRDQIHWEKLPRMARWLALIEARPGVKLGMQAFESKPSSLK</sequence>
<proteinExistence type="predicted"/>
<dbReference type="InterPro" id="IPR010987">
    <property type="entry name" value="Glutathione-S-Trfase_C-like"/>
</dbReference>
<keyword evidence="3" id="KW-0808">Transferase</keyword>
<dbReference type="SUPFAM" id="SSF52833">
    <property type="entry name" value="Thioredoxin-like"/>
    <property type="match status" value="1"/>
</dbReference>
<dbReference type="InterPro" id="IPR036249">
    <property type="entry name" value="Thioredoxin-like_sf"/>
</dbReference>
<gene>
    <name evidence="3" type="ORF">PVE_R1G5871</name>
</gene>
<dbReference type="SUPFAM" id="SSF47616">
    <property type="entry name" value="GST C-terminal domain-like"/>
    <property type="match status" value="1"/>
</dbReference>
<dbReference type="EMBL" id="LT599583">
    <property type="protein sequence ID" value="SBW83750.1"/>
    <property type="molecule type" value="Genomic_DNA"/>
</dbReference>
<dbReference type="SFLD" id="SFLDG00358">
    <property type="entry name" value="Main_(cytGST)"/>
    <property type="match status" value="1"/>
</dbReference>
<dbReference type="Pfam" id="PF13410">
    <property type="entry name" value="GST_C_2"/>
    <property type="match status" value="1"/>
</dbReference>
<dbReference type="PANTHER" id="PTHR44051">
    <property type="entry name" value="GLUTATHIONE S-TRANSFERASE-RELATED"/>
    <property type="match status" value="1"/>
</dbReference>
<dbReference type="Proteomes" id="UP000245431">
    <property type="component" value="Chromosome PVE_r1"/>
</dbReference>
<dbReference type="GO" id="GO:0016740">
    <property type="term" value="F:transferase activity"/>
    <property type="evidence" value="ECO:0007669"/>
    <property type="project" value="UniProtKB-KW"/>
</dbReference>
<dbReference type="AlphaFoldDB" id="A0A1D3K625"/>
<dbReference type="PROSITE" id="PS50405">
    <property type="entry name" value="GST_CTER"/>
    <property type="match status" value="1"/>
</dbReference>
<evidence type="ECO:0000313" key="3">
    <source>
        <dbReference type="EMBL" id="SBW83750.1"/>
    </source>
</evidence>
<dbReference type="InterPro" id="IPR040079">
    <property type="entry name" value="Glutathione_S-Trfase"/>
</dbReference>
<dbReference type="InterPro" id="IPR036282">
    <property type="entry name" value="Glutathione-S-Trfase_C_sf"/>
</dbReference>
<protein>
    <submittedName>
        <fullName evidence="3">Glutathione S-transferase</fullName>
    </submittedName>
</protein>
<organism evidence="3 4">
    <name type="scientific">Pseudomonas veronii 1YdBTEX2</name>
    <dbReference type="NCBI Taxonomy" id="1295141"/>
    <lineage>
        <taxon>Bacteria</taxon>
        <taxon>Pseudomonadati</taxon>
        <taxon>Pseudomonadota</taxon>
        <taxon>Gammaproteobacteria</taxon>
        <taxon>Pseudomonadales</taxon>
        <taxon>Pseudomonadaceae</taxon>
        <taxon>Pseudomonas</taxon>
    </lineage>
</organism>
<dbReference type="Gene3D" id="3.40.30.10">
    <property type="entry name" value="Glutaredoxin"/>
    <property type="match status" value="1"/>
</dbReference>
<evidence type="ECO:0000259" key="2">
    <source>
        <dbReference type="PROSITE" id="PS50405"/>
    </source>
</evidence>
<evidence type="ECO:0000313" key="4">
    <source>
        <dbReference type="Proteomes" id="UP000245431"/>
    </source>
</evidence>
<evidence type="ECO:0000259" key="1">
    <source>
        <dbReference type="PROSITE" id="PS50404"/>
    </source>
</evidence>
<dbReference type="Pfam" id="PF02798">
    <property type="entry name" value="GST_N"/>
    <property type="match status" value="1"/>
</dbReference>
<accession>A0A1D3K625</accession>
<feature type="domain" description="GST C-terminal" evidence="2">
    <location>
        <begin position="93"/>
        <end position="211"/>
    </location>
</feature>
<dbReference type="SFLD" id="SFLDS00019">
    <property type="entry name" value="Glutathione_Transferase_(cytos"/>
    <property type="match status" value="1"/>
</dbReference>
<reference evidence="4" key="1">
    <citation type="submission" date="2016-07" db="EMBL/GenBank/DDBJ databases">
        <authorList>
            <person name="Florea S."/>
            <person name="Webb J.S."/>
            <person name="Jaromczyk J."/>
            <person name="Schardl C.L."/>
        </authorList>
    </citation>
    <scope>NUCLEOTIDE SEQUENCE [LARGE SCALE GENOMIC DNA]</scope>
    <source>
        <strain evidence="4">1YdBTEX2</strain>
    </source>
</reference>
<dbReference type="PROSITE" id="PS50404">
    <property type="entry name" value="GST_NTER"/>
    <property type="match status" value="1"/>
</dbReference>
<dbReference type="PANTHER" id="PTHR44051:SF8">
    <property type="entry name" value="GLUTATHIONE S-TRANSFERASE GSTA"/>
    <property type="match status" value="1"/>
</dbReference>
<dbReference type="RefSeq" id="WP_032804271.1">
    <property type="nucleotide sequence ID" value="NZ_AOUH01000014.1"/>
</dbReference>
<feature type="domain" description="GST N-terminal" evidence="1">
    <location>
        <begin position="2"/>
        <end position="87"/>
    </location>
</feature>
<dbReference type="InterPro" id="IPR004045">
    <property type="entry name" value="Glutathione_S-Trfase_N"/>
</dbReference>
<dbReference type="Gene3D" id="1.20.1050.10">
    <property type="match status" value="1"/>
</dbReference>